<evidence type="ECO:0000256" key="1">
    <source>
        <dbReference type="SAM" id="MobiDB-lite"/>
    </source>
</evidence>
<proteinExistence type="predicted"/>
<evidence type="ECO:0000313" key="2">
    <source>
        <dbReference type="EMBL" id="KAK7473859.1"/>
    </source>
</evidence>
<organism evidence="2 3">
    <name type="scientific">Batillaria attramentaria</name>
    <dbReference type="NCBI Taxonomy" id="370345"/>
    <lineage>
        <taxon>Eukaryota</taxon>
        <taxon>Metazoa</taxon>
        <taxon>Spiralia</taxon>
        <taxon>Lophotrochozoa</taxon>
        <taxon>Mollusca</taxon>
        <taxon>Gastropoda</taxon>
        <taxon>Caenogastropoda</taxon>
        <taxon>Sorbeoconcha</taxon>
        <taxon>Cerithioidea</taxon>
        <taxon>Batillariidae</taxon>
        <taxon>Batillaria</taxon>
    </lineage>
</organism>
<reference evidence="2 3" key="1">
    <citation type="journal article" date="2023" name="Sci. Data">
        <title>Genome assembly of the Korean intertidal mud-creeper Batillaria attramentaria.</title>
        <authorList>
            <person name="Patra A.K."/>
            <person name="Ho P.T."/>
            <person name="Jun S."/>
            <person name="Lee S.J."/>
            <person name="Kim Y."/>
            <person name="Won Y.J."/>
        </authorList>
    </citation>
    <scope>NUCLEOTIDE SEQUENCE [LARGE SCALE GENOMIC DNA]</scope>
    <source>
        <strain evidence="2">Wonlab-2016</strain>
    </source>
</reference>
<protein>
    <submittedName>
        <fullName evidence="2">Uncharacterized protein</fullName>
    </submittedName>
</protein>
<gene>
    <name evidence="2" type="ORF">BaRGS_00034910</name>
</gene>
<comment type="caution">
    <text evidence="2">The sequence shown here is derived from an EMBL/GenBank/DDBJ whole genome shotgun (WGS) entry which is preliminary data.</text>
</comment>
<name>A0ABD0JFR6_9CAEN</name>
<keyword evidence="3" id="KW-1185">Reference proteome</keyword>
<feature type="region of interest" description="Disordered" evidence="1">
    <location>
        <begin position="110"/>
        <end position="131"/>
    </location>
</feature>
<dbReference type="Proteomes" id="UP001519460">
    <property type="component" value="Unassembled WGS sequence"/>
</dbReference>
<evidence type="ECO:0000313" key="3">
    <source>
        <dbReference type="Proteomes" id="UP001519460"/>
    </source>
</evidence>
<feature type="compositionally biased region" description="Pro residues" evidence="1">
    <location>
        <begin position="111"/>
        <end position="121"/>
    </location>
</feature>
<dbReference type="EMBL" id="JACVVK020000455">
    <property type="protein sequence ID" value="KAK7473859.1"/>
    <property type="molecule type" value="Genomic_DNA"/>
</dbReference>
<sequence length="131" mass="13820">MGSVHCFCRPASPTPAAVTFVVSRNKSGALPVICRLPSPVLARAIRGARARSRRFQGSRAAGEATNEVEDEFSALLIPGYWATASCSATTIPLPLGRSFAKGDQSRGLPTCLPPFTTPPLSPLLKESKISP</sequence>
<accession>A0ABD0JFR6</accession>
<dbReference type="AlphaFoldDB" id="A0ABD0JFR6"/>